<evidence type="ECO:0000256" key="2">
    <source>
        <dbReference type="SAM" id="SignalP"/>
    </source>
</evidence>
<feature type="compositionally biased region" description="Polar residues" evidence="1">
    <location>
        <begin position="39"/>
        <end position="51"/>
    </location>
</feature>
<dbReference type="Proteomes" id="UP000570851">
    <property type="component" value="Unassembled WGS sequence"/>
</dbReference>
<reference evidence="4 5" key="1">
    <citation type="submission" date="2019-11" db="EMBL/GenBank/DDBJ databases">
        <title>Comparison of genomes from free-living endosymbiotic cyanobacteria isolated from Azolla.</title>
        <authorList>
            <person name="Thiel T."/>
            <person name="Pratte B."/>
        </authorList>
    </citation>
    <scope>NUCLEOTIDE SEQUENCE [LARGE SCALE GENOMIC DNA]</scope>
    <source>
        <strain evidence="4 5">N2B</strain>
    </source>
</reference>
<keyword evidence="5" id="KW-1185">Reference proteome</keyword>
<accession>A0ABR6SCE1</accession>
<keyword evidence="2" id="KW-0732">Signal</keyword>
<proteinExistence type="predicted"/>
<evidence type="ECO:0000313" key="5">
    <source>
        <dbReference type="Proteomes" id="UP000570851"/>
    </source>
</evidence>
<dbReference type="Pfam" id="PF04972">
    <property type="entry name" value="BON"/>
    <property type="match status" value="1"/>
</dbReference>
<feature type="signal peptide" evidence="2">
    <location>
        <begin position="1"/>
        <end position="22"/>
    </location>
</feature>
<feature type="chain" id="PRO_5045792551" evidence="2">
    <location>
        <begin position="23"/>
        <end position="149"/>
    </location>
</feature>
<dbReference type="GeneID" id="58723154"/>
<feature type="region of interest" description="Disordered" evidence="1">
    <location>
        <begin position="26"/>
        <end position="52"/>
    </location>
</feature>
<dbReference type="PROSITE" id="PS50914">
    <property type="entry name" value="BON"/>
    <property type="match status" value="1"/>
</dbReference>
<evidence type="ECO:0000259" key="3">
    <source>
        <dbReference type="PROSITE" id="PS50914"/>
    </source>
</evidence>
<evidence type="ECO:0000313" key="4">
    <source>
        <dbReference type="EMBL" id="MBC1304075.1"/>
    </source>
</evidence>
<sequence>MKKVFSLLVTGFLLVGNFGCQEAPTNTSGANQVPAKQASEMTKTTGKTIKSTVKETPIPVVNSNTKDKTVTNKNVDTKTEGDIKALVTNKLQAGIPGNKLVVENKQGEITIKGIASSQQELEKAEKLVKEVKGVKTVKVEAKVEPSNRS</sequence>
<comment type="caution">
    <text evidence="4">The sequence shown here is derived from an EMBL/GenBank/DDBJ whole genome shotgun (WGS) entry which is preliminary data.</text>
</comment>
<dbReference type="EMBL" id="JACKZP010000088">
    <property type="protein sequence ID" value="MBC1304075.1"/>
    <property type="molecule type" value="Genomic_DNA"/>
</dbReference>
<dbReference type="Gene3D" id="3.30.1340.30">
    <property type="match status" value="1"/>
</dbReference>
<gene>
    <name evidence="4" type="ORF">GNE12_19370</name>
</gene>
<feature type="domain" description="BON" evidence="3">
    <location>
        <begin position="75"/>
        <end position="145"/>
    </location>
</feature>
<name>A0ABR6SCE1_ANAVA</name>
<dbReference type="RefSeq" id="WP_011317378.1">
    <property type="nucleotide sequence ID" value="NZ_JACKZP010000088.1"/>
</dbReference>
<evidence type="ECO:0000256" key="1">
    <source>
        <dbReference type="SAM" id="MobiDB-lite"/>
    </source>
</evidence>
<protein>
    <submittedName>
        <fullName evidence="4">BON domain-containing protein</fullName>
    </submittedName>
</protein>
<dbReference type="InterPro" id="IPR007055">
    <property type="entry name" value="BON_dom"/>
</dbReference>
<organism evidence="4 5">
    <name type="scientific">Trichormus variabilis N2B</name>
    <dbReference type="NCBI Taxonomy" id="2681315"/>
    <lineage>
        <taxon>Bacteria</taxon>
        <taxon>Bacillati</taxon>
        <taxon>Cyanobacteriota</taxon>
        <taxon>Cyanophyceae</taxon>
        <taxon>Nostocales</taxon>
        <taxon>Nostocaceae</taxon>
        <taxon>Trichormus</taxon>
    </lineage>
</organism>